<evidence type="ECO:0000256" key="7">
    <source>
        <dbReference type="ARBA" id="ARBA00022962"/>
    </source>
</evidence>
<name>A0A1C9CHT8_PLOCA</name>
<dbReference type="InterPro" id="IPR035686">
    <property type="entry name" value="CPSase_GATase1"/>
</dbReference>
<dbReference type="InterPro" id="IPR006274">
    <property type="entry name" value="CarbamoylP_synth_ssu"/>
</dbReference>
<dbReference type="InterPro" id="IPR002474">
    <property type="entry name" value="CarbamoylP_synth_ssu_N"/>
</dbReference>
<reference evidence="14" key="1">
    <citation type="journal article" date="2016" name="BMC Biol.">
        <title>Parallel evolution of highly conserved plastid genome architecture in red seaweeds and seed plants.</title>
        <authorList>
            <person name="Lee J."/>
            <person name="Cho C.H."/>
            <person name="Park S.I."/>
            <person name="Choi J.W."/>
            <person name="Song H.S."/>
            <person name="West J.A."/>
            <person name="Bhattacharya D."/>
            <person name="Yoon H.S."/>
        </authorList>
    </citation>
    <scope>NUCLEOTIDE SEQUENCE</scope>
</reference>
<evidence type="ECO:0000256" key="12">
    <source>
        <dbReference type="HAMAP-Rule" id="MF_01209"/>
    </source>
</evidence>
<dbReference type="EC" id="6.3.5.5" evidence="12"/>
<feature type="active site" description="Nucleophile" evidence="12">
    <location>
        <position position="275"/>
    </location>
</feature>
<comment type="similarity">
    <text evidence="3 12">Belongs to the CarA family.</text>
</comment>
<keyword evidence="4 12" id="KW-0436">Ligase</keyword>
<dbReference type="GO" id="GO:0044205">
    <property type="term" value="P:'de novo' UMP biosynthetic process"/>
    <property type="evidence" value="ECO:0007669"/>
    <property type="project" value="UniProtKB-UniRule"/>
</dbReference>
<evidence type="ECO:0000256" key="11">
    <source>
        <dbReference type="ARBA" id="ARBA00049285"/>
    </source>
</evidence>
<dbReference type="PRINTS" id="PR00097">
    <property type="entry name" value="ANTSNTHASEII"/>
</dbReference>
<evidence type="ECO:0000313" key="14">
    <source>
        <dbReference type="EMBL" id="AOM67956.1"/>
    </source>
</evidence>
<keyword evidence="12" id="KW-0055">Arginine biosynthesis</keyword>
<dbReference type="GO" id="GO:0004359">
    <property type="term" value="F:glutaminase activity"/>
    <property type="evidence" value="ECO:0007669"/>
    <property type="project" value="RHEA"/>
</dbReference>
<comment type="pathway">
    <text evidence="1 12">Pyrimidine metabolism; UMP biosynthesis via de novo pathway; (S)-dihydroorotate from bicarbonate: step 1/3.</text>
</comment>
<comment type="subunit">
    <text evidence="9">Heterodimer composed of 2 chains; the small (or glutamine) chain promotes the hydrolysis of glutamine to ammonia, which is used by the large (or ammonia) chain to synthesize carbamoyl phosphate.</text>
</comment>
<dbReference type="InterPro" id="IPR017926">
    <property type="entry name" value="GATASE"/>
</dbReference>
<dbReference type="SMART" id="SM01097">
    <property type="entry name" value="CPSase_sm_chain"/>
    <property type="match status" value="1"/>
</dbReference>
<dbReference type="InterPro" id="IPR036480">
    <property type="entry name" value="CarbP_synth_ssu_N_sf"/>
</dbReference>
<dbReference type="UniPathway" id="UPA00070">
    <property type="reaction ID" value="UER00115"/>
</dbReference>
<evidence type="ECO:0000256" key="9">
    <source>
        <dbReference type="ARBA" id="ARBA00044031"/>
    </source>
</evidence>
<feature type="binding site" evidence="12">
    <location>
        <position position="246"/>
    </location>
    <ligand>
        <name>L-glutamine</name>
        <dbReference type="ChEBI" id="CHEBI:58359"/>
    </ligand>
</feature>
<feature type="binding site" evidence="12">
    <location>
        <position position="50"/>
    </location>
    <ligand>
        <name>L-glutamine</name>
        <dbReference type="ChEBI" id="CHEBI:58359"/>
    </ligand>
</feature>
<dbReference type="GeneID" id="29074413"/>
<dbReference type="PROSITE" id="PS51273">
    <property type="entry name" value="GATASE_TYPE_1"/>
    <property type="match status" value="1"/>
</dbReference>
<dbReference type="RefSeq" id="YP_009298018.1">
    <property type="nucleotide sequence ID" value="NC_031179.1"/>
</dbReference>
<dbReference type="EMBL" id="KX284727">
    <property type="protein sequence ID" value="AOM67956.1"/>
    <property type="molecule type" value="Genomic_DNA"/>
</dbReference>
<feature type="region of interest" description="CPSase" evidence="12">
    <location>
        <begin position="1"/>
        <end position="195"/>
    </location>
</feature>
<dbReference type="HAMAP" id="MF_01209">
    <property type="entry name" value="CPSase_S_chain"/>
    <property type="match status" value="1"/>
</dbReference>
<dbReference type="CDD" id="cd01744">
    <property type="entry name" value="GATase1_CPSase"/>
    <property type="match status" value="1"/>
</dbReference>
<dbReference type="GO" id="GO:0006526">
    <property type="term" value="P:L-arginine biosynthetic process"/>
    <property type="evidence" value="ECO:0007669"/>
    <property type="project" value="UniProtKB-UniRule"/>
</dbReference>
<feature type="active site" evidence="12">
    <location>
        <position position="358"/>
    </location>
</feature>
<evidence type="ECO:0000256" key="5">
    <source>
        <dbReference type="ARBA" id="ARBA00022741"/>
    </source>
</evidence>
<dbReference type="PANTHER" id="PTHR43418:SF7">
    <property type="entry name" value="CARBAMOYL-PHOSPHATE SYNTHASE SMALL CHAIN"/>
    <property type="match status" value="1"/>
</dbReference>
<keyword evidence="6 12" id="KW-0067">ATP-binding</keyword>
<keyword evidence="12" id="KW-0028">Amino-acid biosynthesis</keyword>
<dbReference type="Pfam" id="PF00117">
    <property type="entry name" value="GATase"/>
    <property type="match status" value="1"/>
</dbReference>
<dbReference type="PANTHER" id="PTHR43418">
    <property type="entry name" value="MULTIFUNCTIONAL TRYPTOPHAN BIOSYNTHESIS PROTEIN-RELATED"/>
    <property type="match status" value="1"/>
</dbReference>
<dbReference type="Gene3D" id="3.50.30.20">
    <property type="entry name" value="Carbamoyl-phosphate synthase small subunit, N-terminal domain"/>
    <property type="match status" value="1"/>
</dbReference>
<keyword evidence="8 12" id="KW-0665">Pyrimidine biosynthesis</keyword>
<dbReference type="SUPFAM" id="SSF52317">
    <property type="entry name" value="Class I glutamine amidotransferase-like"/>
    <property type="match status" value="1"/>
</dbReference>
<sequence>MNKTFYPAILLLEDGSIYKGWSFINSIISVGEIVFNTGMTGYQEIMTDPSYSGQIVTFTYPEIGNTGLNYQDNESNNLHIKGIIARSICLQSSNWRKKISLVDYLLINKIPHIFGIDTRSLTKHLRIVGVMNACISSEILEIVKIKNILKKAPSMIGLNLIQKVTNIKPYKGKVIKNKHLAYFYFKEKNHKDYGKLINIILIDFGFKQNILSRLLDYGCNVYILPATSNYNVIMSYKPDGILLSNGPGDPSVVIDVINTIKEIINFNNIPIFGICMGHQILSLALGAKTFKLKFGHRGLNHPTGMKQKSEITSQNHGFSVDIDSLSNNFILATDFNLNDSTVASILYKFKPILSVQYHPESSPGPHDSDYLFHSFIKLIKLIKYEY</sequence>
<dbReference type="AlphaFoldDB" id="A0A1C9CHT8"/>
<dbReference type="GO" id="GO:0006541">
    <property type="term" value="P:glutamine metabolic process"/>
    <property type="evidence" value="ECO:0007669"/>
    <property type="project" value="InterPro"/>
</dbReference>
<protein>
    <recommendedName>
        <fullName evidence="12">Carbamoyl phosphate synthase small chain</fullName>
        <ecNumber evidence="12">6.3.5.5</ecNumber>
    </recommendedName>
    <alternativeName>
        <fullName evidence="12">Carbamoyl phosphate synthetase glutamine chain</fullName>
    </alternativeName>
</protein>
<feature type="binding site" evidence="12">
    <location>
        <position position="317"/>
    </location>
    <ligand>
        <name>L-glutamine</name>
        <dbReference type="ChEBI" id="CHEBI:58359"/>
    </ligand>
</feature>
<comment type="catalytic activity">
    <reaction evidence="10 12">
        <text>hydrogencarbonate + L-glutamine + 2 ATP + H2O = carbamoyl phosphate + L-glutamate + 2 ADP + phosphate + 2 H(+)</text>
        <dbReference type="Rhea" id="RHEA:18633"/>
        <dbReference type="ChEBI" id="CHEBI:15377"/>
        <dbReference type="ChEBI" id="CHEBI:15378"/>
        <dbReference type="ChEBI" id="CHEBI:17544"/>
        <dbReference type="ChEBI" id="CHEBI:29985"/>
        <dbReference type="ChEBI" id="CHEBI:30616"/>
        <dbReference type="ChEBI" id="CHEBI:43474"/>
        <dbReference type="ChEBI" id="CHEBI:58228"/>
        <dbReference type="ChEBI" id="CHEBI:58359"/>
        <dbReference type="ChEBI" id="CHEBI:456216"/>
        <dbReference type="EC" id="6.3.5.5"/>
    </reaction>
</comment>
<keyword evidence="7 12" id="KW-0315">Glutamine amidotransferase</keyword>
<geneLocation type="plastid" evidence="14"/>
<evidence type="ECO:0000256" key="6">
    <source>
        <dbReference type="ARBA" id="ARBA00022840"/>
    </source>
</evidence>
<evidence type="ECO:0000256" key="4">
    <source>
        <dbReference type="ARBA" id="ARBA00022598"/>
    </source>
</evidence>
<dbReference type="GO" id="GO:0004088">
    <property type="term" value="F:carbamoyl-phosphate synthase (glutamine-hydrolyzing) activity"/>
    <property type="evidence" value="ECO:0007669"/>
    <property type="project" value="UniProtKB-UniRule"/>
</dbReference>
<feature type="domain" description="Carbamoyl-phosphate synthase small subunit N-terminal" evidence="13">
    <location>
        <begin position="6"/>
        <end position="136"/>
    </location>
</feature>
<feature type="binding site" evidence="12">
    <location>
        <position position="315"/>
    </location>
    <ligand>
        <name>L-glutamine</name>
        <dbReference type="ChEBI" id="CHEBI:58359"/>
    </ligand>
</feature>
<feature type="binding site" evidence="12">
    <location>
        <position position="276"/>
    </location>
    <ligand>
        <name>L-glutamine</name>
        <dbReference type="ChEBI" id="CHEBI:58359"/>
    </ligand>
</feature>
<proteinExistence type="inferred from homology"/>
<dbReference type="InterPro" id="IPR050472">
    <property type="entry name" value="Anth_synth/Amidotransfase"/>
</dbReference>
<feature type="binding site" evidence="12">
    <location>
        <position position="248"/>
    </location>
    <ligand>
        <name>L-glutamine</name>
        <dbReference type="ChEBI" id="CHEBI:58359"/>
    </ligand>
</feature>
<dbReference type="GO" id="GO:0005524">
    <property type="term" value="F:ATP binding"/>
    <property type="evidence" value="ECO:0007669"/>
    <property type="project" value="UniProtKB-UniRule"/>
</dbReference>
<keyword evidence="5 12" id="KW-0547">Nucleotide-binding</keyword>
<evidence type="ECO:0000256" key="3">
    <source>
        <dbReference type="ARBA" id="ARBA00007800"/>
    </source>
</evidence>
<comment type="subunit">
    <text evidence="12">Composed of two chains; the small (or glutamine) chain promotes the hydrolysis of glutamine to ammonia, which is used by the large (or ammonia) chain to synthesize carbamoyl phosphate. Tetramer of heterodimers (alpha,beta)4.</text>
</comment>
<dbReference type="PRINTS" id="PR00099">
    <property type="entry name" value="CPSGATASE"/>
</dbReference>
<gene>
    <name evidence="12 14" type="primary">carA</name>
    <name evidence="14" type="ORF">Plocam_120</name>
</gene>
<comment type="function">
    <text evidence="12">Small subunit of the glutamine-dependent carbamoyl phosphate synthetase (CPSase). CPSase catalyzes the formation of carbamoyl phosphate from the ammonia moiety of glutamine, carbonate, and phosphate donated by ATP, constituting the first step of 2 biosynthetic pathways, one leading to arginine and/or urea and the other to pyrimidine nucleotides. The small subunit (glutamine amidotransferase) binds and cleaves glutamine to supply the large subunit with the substrate ammonia.</text>
</comment>
<evidence type="ECO:0000256" key="2">
    <source>
        <dbReference type="ARBA" id="ARBA00005077"/>
    </source>
</evidence>
<evidence type="ECO:0000259" key="13">
    <source>
        <dbReference type="SMART" id="SM01097"/>
    </source>
</evidence>
<feature type="binding site" evidence="12">
    <location>
        <position position="318"/>
    </location>
    <ligand>
        <name>L-glutamine</name>
        <dbReference type="ChEBI" id="CHEBI:58359"/>
    </ligand>
</feature>
<dbReference type="GO" id="GO:0006207">
    <property type="term" value="P:'de novo' pyrimidine nucleobase biosynthetic process"/>
    <property type="evidence" value="ECO:0007669"/>
    <property type="project" value="InterPro"/>
</dbReference>
<evidence type="ECO:0000256" key="8">
    <source>
        <dbReference type="ARBA" id="ARBA00022975"/>
    </source>
</evidence>
<dbReference type="InterPro" id="IPR029062">
    <property type="entry name" value="Class_I_gatase-like"/>
</dbReference>
<evidence type="ECO:0000256" key="10">
    <source>
        <dbReference type="ARBA" id="ARBA00048816"/>
    </source>
</evidence>
<evidence type="ECO:0000256" key="1">
    <source>
        <dbReference type="ARBA" id="ARBA00004812"/>
    </source>
</evidence>
<organism evidence="14">
    <name type="scientific">Plocamium cartilagineum</name>
    <name type="common">Red comb weed</name>
    <name type="synonym">Gelidium cartilagineum</name>
    <dbReference type="NCBI Taxonomy" id="31452"/>
    <lineage>
        <taxon>Eukaryota</taxon>
        <taxon>Rhodophyta</taxon>
        <taxon>Florideophyceae</taxon>
        <taxon>Rhodymeniophycidae</taxon>
        <taxon>Plocamiales</taxon>
        <taxon>Plocamiaceae</taxon>
        <taxon>Plocamium</taxon>
    </lineage>
</organism>
<comment type="catalytic activity">
    <reaction evidence="11 12">
        <text>L-glutamine + H2O = L-glutamate + NH4(+)</text>
        <dbReference type="Rhea" id="RHEA:15889"/>
        <dbReference type="ChEBI" id="CHEBI:15377"/>
        <dbReference type="ChEBI" id="CHEBI:28938"/>
        <dbReference type="ChEBI" id="CHEBI:29985"/>
        <dbReference type="ChEBI" id="CHEBI:58359"/>
    </reaction>
</comment>
<dbReference type="NCBIfam" id="NF009475">
    <property type="entry name" value="PRK12838.1"/>
    <property type="match status" value="1"/>
</dbReference>
<feature type="binding site" evidence="12">
    <location>
        <position position="279"/>
    </location>
    <ligand>
        <name>L-glutamine</name>
        <dbReference type="ChEBI" id="CHEBI:58359"/>
    </ligand>
</feature>
<feature type="active site" evidence="12">
    <location>
        <position position="360"/>
    </location>
</feature>
<dbReference type="UniPathway" id="UPA00068">
    <property type="reaction ID" value="UER00171"/>
</dbReference>
<dbReference type="NCBIfam" id="TIGR01368">
    <property type="entry name" value="CPSaseIIsmall"/>
    <property type="match status" value="1"/>
</dbReference>
<dbReference type="Pfam" id="PF00988">
    <property type="entry name" value="CPSase_sm_chain"/>
    <property type="match status" value="1"/>
</dbReference>
<dbReference type="Gene3D" id="3.40.50.880">
    <property type="match status" value="1"/>
</dbReference>
<dbReference type="FunFam" id="3.50.30.20:FF:000001">
    <property type="entry name" value="Carbamoyl-phosphate synthase small chain"/>
    <property type="match status" value="1"/>
</dbReference>
<comment type="pathway">
    <text evidence="2 12">Amino-acid biosynthesis; L-arginine biosynthesis; carbamoyl phosphate from bicarbonate: step 1/1.</text>
</comment>
<accession>A0A1C9CHT8</accession>
<keyword evidence="14" id="KW-0934">Plastid</keyword>
<dbReference type="PRINTS" id="PR00096">
    <property type="entry name" value="GATASE"/>
</dbReference>
<dbReference type="SUPFAM" id="SSF52021">
    <property type="entry name" value="Carbamoyl phosphate synthetase, small subunit N-terminal domain"/>
    <property type="match status" value="1"/>
</dbReference>